<sequence>MAVSLHTRSGVWFRPLFNFHRRPHQDMLQSAQVIVPSDPNSIVTGRGKCLNCHKIYLIQASVCSSMYCSLDCQSNALYMETVRGHVQSAMPATDSVNAC</sequence>
<name>A0A024TSC6_9STRA</name>
<dbReference type="AlphaFoldDB" id="A0A024TSC6"/>
<dbReference type="EMBL" id="KI913976">
    <property type="protein sequence ID" value="ETV96536.1"/>
    <property type="molecule type" value="Genomic_DNA"/>
</dbReference>
<dbReference type="RefSeq" id="XP_008874799.1">
    <property type="nucleotide sequence ID" value="XM_008876577.1"/>
</dbReference>
<gene>
    <name evidence="1" type="ORF">H310_10246</name>
</gene>
<protein>
    <submittedName>
        <fullName evidence="1">Uncharacterized protein</fullName>
    </submittedName>
</protein>
<organism evidence="1">
    <name type="scientific">Aphanomyces invadans</name>
    <dbReference type="NCBI Taxonomy" id="157072"/>
    <lineage>
        <taxon>Eukaryota</taxon>
        <taxon>Sar</taxon>
        <taxon>Stramenopiles</taxon>
        <taxon>Oomycota</taxon>
        <taxon>Saprolegniomycetes</taxon>
        <taxon>Saprolegniales</taxon>
        <taxon>Verrucalvaceae</taxon>
        <taxon>Aphanomyces</taxon>
    </lineage>
</organism>
<proteinExistence type="predicted"/>
<dbReference type="GeneID" id="20087296"/>
<evidence type="ECO:0000313" key="1">
    <source>
        <dbReference type="EMBL" id="ETV96536.1"/>
    </source>
</evidence>
<dbReference type="VEuPathDB" id="FungiDB:H310_10246"/>
<accession>A0A024TSC6</accession>
<dbReference type="OrthoDB" id="78289at2759"/>
<reference evidence="1" key="1">
    <citation type="submission" date="2013-12" db="EMBL/GenBank/DDBJ databases">
        <title>The Genome Sequence of Aphanomyces invadans NJM9701.</title>
        <authorList>
            <consortium name="The Broad Institute Genomics Platform"/>
            <person name="Russ C."/>
            <person name="Tyler B."/>
            <person name="van West P."/>
            <person name="Dieguez-Uribeondo J."/>
            <person name="Young S.K."/>
            <person name="Zeng Q."/>
            <person name="Gargeya S."/>
            <person name="Fitzgerald M."/>
            <person name="Abouelleil A."/>
            <person name="Alvarado L."/>
            <person name="Chapman S.B."/>
            <person name="Gainer-Dewar J."/>
            <person name="Goldberg J."/>
            <person name="Griggs A."/>
            <person name="Gujja S."/>
            <person name="Hansen M."/>
            <person name="Howarth C."/>
            <person name="Imamovic A."/>
            <person name="Ireland A."/>
            <person name="Larimer J."/>
            <person name="McCowan C."/>
            <person name="Murphy C."/>
            <person name="Pearson M."/>
            <person name="Poon T.W."/>
            <person name="Priest M."/>
            <person name="Roberts A."/>
            <person name="Saif S."/>
            <person name="Shea T."/>
            <person name="Sykes S."/>
            <person name="Wortman J."/>
            <person name="Nusbaum C."/>
            <person name="Birren B."/>
        </authorList>
    </citation>
    <scope>NUCLEOTIDE SEQUENCE [LARGE SCALE GENOMIC DNA]</scope>
    <source>
        <strain evidence="1">NJM9701</strain>
    </source>
</reference>